<name>A0A6J8E0K1_MYTCO</name>
<dbReference type="Gene3D" id="3.40.50.1110">
    <property type="entry name" value="SGNH hydrolase"/>
    <property type="match status" value="1"/>
</dbReference>
<keyword evidence="1" id="KW-0175">Coiled coil</keyword>
<dbReference type="EMBL" id="CACVKT020008340">
    <property type="protein sequence ID" value="CAC5414344.1"/>
    <property type="molecule type" value="Genomic_DNA"/>
</dbReference>
<evidence type="ECO:0000313" key="4">
    <source>
        <dbReference type="Proteomes" id="UP000507470"/>
    </source>
</evidence>
<gene>
    <name evidence="3" type="ORF">MCOR_47166</name>
</gene>
<dbReference type="InterPro" id="IPR036514">
    <property type="entry name" value="SGNH_hydro_sf"/>
</dbReference>
<sequence length="234" mass="26690">MELQKNSQDKRIKDLQSDISDLQIKLNDKISKIEEMASSFDSVSENLKQKEDEVLSLKLHLSQDNTNNFQEELQVTPDILVLHSLSNAVRTASNENSIESLGTIIDHAREKFEDAKIIISLPTPRADEESLNNKAQFLSLMVKEEFRNKTNVELADNSNMAFKGSALQKYLDPKDNYHLSYNGTKMLASNIRDTIDKILGLPPENYHETKPIQFYTPRGQRDNTNDFALDDDSQ</sequence>
<dbReference type="AlphaFoldDB" id="A0A6J8E0K1"/>
<reference evidence="3 4" key="1">
    <citation type="submission" date="2020-06" db="EMBL/GenBank/DDBJ databases">
        <authorList>
            <person name="Li R."/>
            <person name="Bekaert M."/>
        </authorList>
    </citation>
    <scope>NUCLEOTIDE SEQUENCE [LARGE SCALE GENOMIC DNA]</scope>
    <source>
        <strain evidence="4">wild</strain>
    </source>
</reference>
<evidence type="ECO:0008006" key="5">
    <source>
        <dbReference type="Google" id="ProtNLM"/>
    </source>
</evidence>
<dbReference type="Proteomes" id="UP000507470">
    <property type="component" value="Unassembled WGS sequence"/>
</dbReference>
<protein>
    <recommendedName>
        <fullName evidence="5">SGNH hydrolase-type esterase domain-containing protein</fullName>
    </recommendedName>
</protein>
<dbReference type="SUPFAM" id="SSF52266">
    <property type="entry name" value="SGNH hydrolase"/>
    <property type="match status" value="1"/>
</dbReference>
<dbReference type="OrthoDB" id="5982747at2759"/>
<keyword evidence="4" id="KW-1185">Reference proteome</keyword>
<organism evidence="3 4">
    <name type="scientific">Mytilus coruscus</name>
    <name type="common">Sea mussel</name>
    <dbReference type="NCBI Taxonomy" id="42192"/>
    <lineage>
        <taxon>Eukaryota</taxon>
        <taxon>Metazoa</taxon>
        <taxon>Spiralia</taxon>
        <taxon>Lophotrochozoa</taxon>
        <taxon>Mollusca</taxon>
        <taxon>Bivalvia</taxon>
        <taxon>Autobranchia</taxon>
        <taxon>Pteriomorphia</taxon>
        <taxon>Mytilida</taxon>
        <taxon>Mytiloidea</taxon>
        <taxon>Mytilidae</taxon>
        <taxon>Mytilinae</taxon>
        <taxon>Mytilus</taxon>
    </lineage>
</organism>
<evidence type="ECO:0000256" key="1">
    <source>
        <dbReference type="SAM" id="Coils"/>
    </source>
</evidence>
<proteinExistence type="predicted"/>
<evidence type="ECO:0000256" key="2">
    <source>
        <dbReference type="SAM" id="MobiDB-lite"/>
    </source>
</evidence>
<accession>A0A6J8E0K1</accession>
<feature type="region of interest" description="Disordered" evidence="2">
    <location>
        <begin position="209"/>
        <end position="234"/>
    </location>
</feature>
<evidence type="ECO:0000313" key="3">
    <source>
        <dbReference type="EMBL" id="CAC5414344.1"/>
    </source>
</evidence>
<feature type="coiled-coil region" evidence="1">
    <location>
        <begin position="5"/>
        <end position="53"/>
    </location>
</feature>